<gene>
    <name evidence="1" type="ORF">UFOVP1236_5</name>
</gene>
<proteinExistence type="predicted"/>
<sequence length="86" mass="8859">MKFNLDLLTLLPLVVHGIQTAEGIKGASGAEKKARAVELVRVGLTGVETASGKHPLDIPEAATAVDHGIDAVVGMINALKHAKRGA</sequence>
<name>A0A6J5RCJ2_9CAUD</name>
<organism evidence="1">
    <name type="scientific">uncultured Caudovirales phage</name>
    <dbReference type="NCBI Taxonomy" id="2100421"/>
    <lineage>
        <taxon>Viruses</taxon>
        <taxon>Duplodnaviria</taxon>
        <taxon>Heunggongvirae</taxon>
        <taxon>Uroviricota</taxon>
        <taxon>Caudoviricetes</taxon>
        <taxon>Peduoviridae</taxon>
        <taxon>Maltschvirus</taxon>
        <taxon>Maltschvirus maltsch</taxon>
    </lineage>
</organism>
<reference evidence="1" key="1">
    <citation type="submission" date="2020-05" db="EMBL/GenBank/DDBJ databases">
        <authorList>
            <person name="Chiriac C."/>
            <person name="Salcher M."/>
            <person name="Ghai R."/>
            <person name="Kavagutti S V."/>
        </authorList>
    </citation>
    <scope>NUCLEOTIDE SEQUENCE</scope>
</reference>
<protein>
    <submittedName>
        <fullName evidence="1">Uncharacterized protein</fullName>
    </submittedName>
</protein>
<accession>A0A6J5RCJ2</accession>
<dbReference type="EMBL" id="LR797190">
    <property type="protein sequence ID" value="CAB4192097.1"/>
    <property type="molecule type" value="Genomic_DNA"/>
</dbReference>
<evidence type="ECO:0000313" key="1">
    <source>
        <dbReference type="EMBL" id="CAB4192097.1"/>
    </source>
</evidence>